<dbReference type="Pfam" id="PF14722">
    <property type="entry name" value="KRAP_IP3R_bind"/>
    <property type="match status" value="1"/>
</dbReference>
<keyword evidence="4" id="KW-1185">Reference proteome</keyword>
<name>A0AAV3ALI6_PYXAD</name>
<dbReference type="PANTHER" id="PTHR17469">
    <property type="entry name" value="SPERM SPECIFIC ANTIGEN 2-RELATED"/>
    <property type="match status" value="1"/>
</dbReference>
<dbReference type="GO" id="GO:0005102">
    <property type="term" value="F:signaling receptor binding"/>
    <property type="evidence" value="ECO:0007669"/>
    <property type="project" value="InterPro"/>
</dbReference>
<comment type="caution">
    <text evidence="3">The sequence shown here is derived from an EMBL/GenBank/DDBJ whole genome shotgun (WGS) entry which is preliminary data.</text>
</comment>
<evidence type="ECO:0000313" key="3">
    <source>
        <dbReference type="EMBL" id="DBA24782.1"/>
    </source>
</evidence>
<reference evidence="3" key="1">
    <citation type="thesis" date="2020" institute="ProQuest LLC" country="789 East Eisenhower Parkway, Ann Arbor, MI, USA">
        <title>Comparative Genomics and Chromosome Evolution.</title>
        <authorList>
            <person name="Mudd A.B."/>
        </authorList>
    </citation>
    <scope>NUCLEOTIDE SEQUENCE</scope>
    <source>
        <strain evidence="3">1538</strain>
        <tissue evidence="3">Blood</tissue>
    </source>
</reference>
<dbReference type="PANTHER" id="PTHR17469:SF14">
    <property type="entry name" value="PROTEIN ITPRID1"/>
    <property type="match status" value="1"/>
</dbReference>
<dbReference type="EMBL" id="DYDO01000005">
    <property type="protein sequence ID" value="DBA24782.1"/>
    <property type="molecule type" value="Genomic_DNA"/>
</dbReference>
<feature type="region of interest" description="Disordered" evidence="1">
    <location>
        <begin position="314"/>
        <end position="359"/>
    </location>
</feature>
<feature type="compositionally biased region" description="Polar residues" evidence="1">
    <location>
        <begin position="316"/>
        <end position="326"/>
    </location>
</feature>
<protein>
    <recommendedName>
        <fullName evidence="2">ITPR-interacting domain-containing protein</fullName>
    </recommendedName>
</protein>
<feature type="compositionally biased region" description="Polar residues" evidence="1">
    <location>
        <begin position="340"/>
        <end position="359"/>
    </location>
</feature>
<dbReference type="InterPro" id="IPR029325">
    <property type="entry name" value="ITPR-bd"/>
</dbReference>
<organism evidence="3 4">
    <name type="scientific">Pyxicephalus adspersus</name>
    <name type="common">African bullfrog</name>
    <dbReference type="NCBI Taxonomy" id="30357"/>
    <lineage>
        <taxon>Eukaryota</taxon>
        <taxon>Metazoa</taxon>
        <taxon>Chordata</taxon>
        <taxon>Craniata</taxon>
        <taxon>Vertebrata</taxon>
        <taxon>Euteleostomi</taxon>
        <taxon>Amphibia</taxon>
        <taxon>Batrachia</taxon>
        <taxon>Anura</taxon>
        <taxon>Neobatrachia</taxon>
        <taxon>Ranoidea</taxon>
        <taxon>Pyxicephalidae</taxon>
        <taxon>Pyxicephalinae</taxon>
        <taxon>Pyxicephalus</taxon>
    </lineage>
</organism>
<feature type="domain" description="ITPR-interacting" evidence="2">
    <location>
        <begin position="30"/>
        <end position="172"/>
    </location>
</feature>
<gene>
    <name evidence="3" type="ORF">GDO54_012391</name>
</gene>
<dbReference type="AlphaFoldDB" id="A0AAV3ALI6"/>
<dbReference type="InterPro" id="IPR043444">
    <property type="entry name" value="TESPA1-like"/>
</dbReference>
<evidence type="ECO:0000256" key="1">
    <source>
        <dbReference type="SAM" id="MobiDB-lite"/>
    </source>
</evidence>
<dbReference type="Proteomes" id="UP001181693">
    <property type="component" value="Unassembled WGS sequence"/>
</dbReference>
<proteinExistence type="predicted"/>
<evidence type="ECO:0000313" key="4">
    <source>
        <dbReference type="Proteomes" id="UP001181693"/>
    </source>
</evidence>
<sequence>MREIDTTKVLTEKFSSYNYSSLHSYIETPPTAKWDGDEKHAPVAPTSVADMLKLCEADPTELLIDLGFGIDEPDICTKIPSRFLMTPSEAKGINTRVFIEAQKRRMEIENPNLCGRFRQLEVLEQVTSAFSSLLNDVHVFQNGENKNVKKSTLTQEKRKRIRQLLWKVSRQMKIVDENPGPDVVSKGPIEKKDQCEPIKDTENVNFAKNKSTDQENAEVLSKEQIPSMDNENVSPLRAELQPSTLSANVKQYNLPEMSGKIRTLRGSKLISKTFRKAALQNRLQPPDSFEMEEVQSFEEDYPKALGLDRFSEMKRTNSCQSDSSGFQEDPPEPLPLKNLHGSSDSIDSQVTLHGKSNSSDFPDISEEYDDVDDCAAPLVTENTVTSKDCSHQIGKKTFKSLSMNTENGDDIFQSFESHNEHADNLKGIDKQISIPEDTENEMKEITNNANNLQDGELADQMENRQAESPVSSEVEYPVYITHYLTDIKEVITEISSDTNDDQDCFEGHVSDVQVKSDSESNSFADDECSLVSSCVKWTSMSGSQSLSFHLQTPPGSVDYSDQELHHCYQDKKSTFQTEINTNIYKSVTIQMSSNLQDQSDCTSRQHSLYNTNNNRNEVHTLFTCVAGRKDAFSQTEIGWLNECYTNNHCCHQRNHFITESLSFDTGMWGHDRFSHPAPNIACCHCCHCHHCCVSRCPSMFRHNVPNRPSSSSINIEKELSDTLSLLRESLMSISLTRDGDMENMKKACQTYREKLLEIEQRLIEQQAGCFNILTSEEREKIRRLHLLRRDVLKEATELEFNLDERARSVKEAISVQLEQVLEEQSRLYSELDFCDLEPESNVYRRGRSLLNKSQSVPSKSSLNVPEEGLEVRTNLMEAGMHTQKMDFNTILQNIKKTFRSLNN</sequence>
<accession>A0AAV3ALI6</accession>
<dbReference type="SMART" id="SM01257">
    <property type="entry name" value="KRAP_IP3R_bind"/>
    <property type="match status" value="1"/>
</dbReference>
<evidence type="ECO:0000259" key="2">
    <source>
        <dbReference type="SMART" id="SM01257"/>
    </source>
</evidence>